<dbReference type="GO" id="GO:0005856">
    <property type="term" value="C:cytoskeleton"/>
    <property type="evidence" value="ECO:0007669"/>
    <property type="project" value="UniProtKB-SubCell"/>
</dbReference>
<dbReference type="PROSITE" id="PS51460">
    <property type="entry name" value="GAR"/>
    <property type="match status" value="1"/>
</dbReference>
<dbReference type="AlphaFoldDB" id="A0A4P7N657"/>
<evidence type="ECO:0000256" key="1">
    <source>
        <dbReference type="ARBA" id="ARBA00004245"/>
    </source>
</evidence>
<dbReference type="InterPro" id="IPR003108">
    <property type="entry name" value="GAR_dom"/>
</dbReference>
<feature type="compositionally biased region" description="Low complexity" evidence="4">
    <location>
        <begin position="722"/>
        <end position="735"/>
    </location>
</feature>
<sequence>MGEAHLFHQPTGRLLGSSRHHASSSISSIGQRATDDLLSSMTPSTALDAFRNPTGALKKCLDTATAAEQSFALGAAIASKNIYDWLTELSGWVWPTDKDGSSGFDPAASRARQKRGSYYDDVADETRADENEDLIGDKAWLGCLQASDVVHYEQRLASIQAELDDMDIEGIKRHVLYNHILPLSRPGTPMSARSAVSATGSTASFYNKMDDITALVTATVVQTLPNLSRLVRLMSSWRVRLLVLRRVPMTLKLLDNAEIALRSGWNVINADMNKNSSLAATAEDSTVMPQRPTLLRHDFEVIKSVLGQKTAQAGRAIDFMLDQLDGRPETVPSEWIDRMDGLEKGYGDWIAVCEKMMTDAELAKTVRPRPSVQILDQTPDDSTKRPTSSASTMTTVITSHEQTETPPLTKVQARNSRITEISPPSSPPSMSRHQRARSTSFTEIPPLLEEDESILEGTPPKSPLEPSLLEDSEPETPQQLPQIRQDHADELQQKISSILGSIPAKIHLSSQPSPINHLNPPDLQLPHLNTKSSRHFDRSSTPRSQSRSQSAMSTRSSRAGTPAFLLAPAFARTTRSRMQRDIQVYHLSRESTGEPPIKLFIRLVGENGDRCMVRVGGGWADLGEYLKEYAIHHGRRSKGGSASKVEVKDIPTSSPGNRPSSALDSPITPLHVRKTRRSFGGMDDSASSAMRQAFQPKTPLSVLSVDSTAHADNQSHQITPPSESSTRSRSSSRLSWAEEDSLLGMSGPTGKQIELDAERKEWIENVKEKVRIASGERRVPPTSGGSPGETFFGEINKVGGTKRLFRRGNQ</sequence>
<dbReference type="Proteomes" id="UP000294847">
    <property type="component" value="Chromosome 2"/>
</dbReference>
<feature type="region of interest" description="Disordered" evidence="4">
    <location>
        <begin position="510"/>
        <end position="559"/>
    </location>
</feature>
<dbReference type="EMBL" id="CP034205">
    <property type="protein sequence ID" value="QBZ57062.1"/>
    <property type="molecule type" value="Genomic_DNA"/>
</dbReference>
<feature type="compositionally biased region" description="Polar residues" evidence="4">
    <location>
        <begin position="709"/>
        <end position="721"/>
    </location>
</feature>
<dbReference type="GO" id="GO:0008017">
    <property type="term" value="F:microtubule binding"/>
    <property type="evidence" value="ECO:0007669"/>
    <property type="project" value="InterPro"/>
</dbReference>
<evidence type="ECO:0000313" key="7">
    <source>
        <dbReference type="Proteomes" id="UP000294847"/>
    </source>
</evidence>
<dbReference type="Pfam" id="PF02187">
    <property type="entry name" value="GAS2"/>
    <property type="match status" value="1"/>
</dbReference>
<name>A0A4P7N657_PYROR</name>
<accession>A0A4P7N657</accession>
<evidence type="ECO:0000259" key="5">
    <source>
        <dbReference type="PROSITE" id="PS51460"/>
    </source>
</evidence>
<proteinExistence type="predicted"/>
<feature type="compositionally biased region" description="Polar residues" evidence="4">
    <location>
        <begin position="385"/>
        <end position="419"/>
    </location>
</feature>
<gene>
    <name evidence="6" type="ORF">PoMZ_01982</name>
</gene>
<dbReference type="Gene3D" id="3.30.920.20">
    <property type="entry name" value="Gas2-like domain"/>
    <property type="match status" value="1"/>
</dbReference>
<keyword evidence="3" id="KW-0206">Cytoskeleton</keyword>
<feature type="region of interest" description="Disordered" evidence="4">
    <location>
        <begin position="634"/>
        <end position="671"/>
    </location>
</feature>
<feature type="region of interest" description="Disordered" evidence="4">
    <location>
        <begin position="368"/>
        <end position="479"/>
    </location>
</feature>
<evidence type="ECO:0000256" key="3">
    <source>
        <dbReference type="ARBA" id="ARBA00023212"/>
    </source>
</evidence>
<reference evidence="6 7" key="1">
    <citation type="journal article" date="2019" name="Mol. Biol. Evol.">
        <title>Blast fungal genomes show frequent chromosomal changes, gene gains and losses, and effector gene turnover.</title>
        <authorList>
            <person name="Gomez Luciano L.B."/>
            <person name="Jason Tsai I."/>
            <person name="Chuma I."/>
            <person name="Tosa Y."/>
            <person name="Chen Y.H."/>
            <person name="Li J.Y."/>
            <person name="Li M.Y."/>
            <person name="Jade Lu M.Y."/>
            <person name="Nakayashiki H."/>
            <person name="Li W.H."/>
        </authorList>
    </citation>
    <scope>NUCLEOTIDE SEQUENCE [LARGE SCALE GENOMIC DNA]</scope>
    <source>
        <strain evidence="6">MZ5-1-6</strain>
    </source>
</reference>
<evidence type="ECO:0000313" key="6">
    <source>
        <dbReference type="EMBL" id="QBZ57062.1"/>
    </source>
</evidence>
<feature type="compositionally biased region" description="Polar residues" evidence="4">
    <location>
        <begin position="651"/>
        <end position="663"/>
    </location>
</feature>
<organism evidence="6 7">
    <name type="scientific">Pyricularia oryzae</name>
    <name type="common">Rice blast fungus</name>
    <name type="synonym">Magnaporthe oryzae</name>
    <dbReference type="NCBI Taxonomy" id="318829"/>
    <lineage>
        <taxon>Eukaryota</taxon>
        <taxon>Fungi</taxon>
        <taxon>Dikarya</taxon>
        <taxon>Ascomycota</taxon>
        <taxon>Pezizomycotina</taxon>
        <taxon>Sordariomycetes</taxon>
        <taxon>Sordariomycetidae</taxon>
        <taxon>Magnaporthales</taxon>
        <taxon>Pyriculariaceae</taxon>
        <taxon>Pyricularia</taxon>
    </lineage>
</organism>
<dbReference type="InterPro" id="IPR036534">
    <property type="entry name" value="GAR_dom_sf"/>
</dbReference>
<feature type="domain" description="GAR" evidence="5">
    <location>
        <begin position="557"/>
        <end position="633"/>
    </location>
</feature>
<dbReference type="SUPFAM" id="SSF143575">
    <property type="entry name" value="GAS2 domain-like"/>
    <property type="match status" value="1"/>
</dbReference>
<evidence type="ECO:0000256" key="2">
    <source>
        <dbReference type="ARBA" id="ARBA00022490"/>
    </source>
</evidence>
<protein>
    <recommendedName>
        <fullName evidence="5">GAR domain-containing protein</fullName>
    </recommendedName>
</protein>
<keyword evidence="2" id="KW-0963">Cytoplasm</keyword>
<feature type="region of interest" description="Disordered" evidence="4">
    <location>
        <begin position="773"/>
        <end position="810"/>
    </location>
</feature>
<evidence type="ECO:0000256" key="4">
    <source>
        <dbReference type="SAM" id="MobiDB-lite"/>
    </source>
</evidence>
<comment type="subcellular location">
    <subcellularLocation>
        <location evidence="1">Cytoplasm</location>
        <location evidence="1">Cytoskeleton</location>
    </subcellularLocation>
</comment>
<feature type="region of interest" description="Disordered" evidence="4">
    <location>
        <begin position="1"/>
        <end position="20"/>
    </location>
</feature>
<feature type="compositionally biased region" description="Low complexity" evidence="4">
    <location>
        <begin position="541"/>
        <end position="559"/>
    </location>
</feature>
<feature type="region of interest" description="Disordered" evidence="4">
    <location>
        <begin position="709"/>
        <end position="752"/>
    </location>
</feature>